<dbReference type="Proteomes" id="UP000824533">
    <property type="component" value="Linkage Group LG09"/>
</dbReference>
<accession>A0ACC1D3P4</accession>
<evidence type="ECO:0000313" key="2">
    <source>
        <dbReference type="Proteomes" id="UP000824533"/>
    </source>
</evidence>
<keyword evidence="2" id="KW-1185">Reference proteome</keyword>
<gene>
    <name evidence="1" type="ORF">K1T71_005366</name>
</gene>
<sequence>MESKIHLQCDLQKRIEKSFLNFKKSSKERLTKDYIESRLESLESMWSQYKSNHSNIVSSSDVKLLQSTKYITDDLFYVTEECYVEYKCVLKSKLSAFSTNVTQTSQNANCSNHNNVKLPKITIPQFSGDYSQWSTFRDLFVSLVHKSDIDKAQKMQYLKGLLSGEAEQLVRHINISSDNYDRCWSMLEERYNNKRFLTYSVLKRLFNQKIISSESPALLKEMIDTTTECLGSLTNLGVDVSTWDIIVIYMLTLKMDSESRKQWELQIASNSSQDLPTMTQFKEFITSRYRALEFLDSGVKFNNRSYTHKPKTFHVANVVCKFCSDNHRLANCKQFANARVQARRVFVEKNRICFNCLGDKHSAKFCLSKISCRVCNRKHHSLLHPNGSGDAGSSLGGAGTGSSTSEVGAISIVEGGATSSAPVVCFSSGGMEARSQVLLATALVRAENNKGEKYTIRALLDQGAQASFITEATAQYLGLKKSPVKGYISGLEGNQSVSAKGRTTLTFNSIYDAKVKLSVDVYILKTITTLLPSKRIATAEWVCDLPLADPQYNIPNKIDILLGAEVYSKVIQDGIRKGPQNNLVAQNTSLGWILSGRVTALHQPTANVVVMHSCVEDNDMLKKFWEMEAEPQLNKCDILTDEEKRCEEFFSQTTTRDINGRYVVRLPFKNEGPDLKITNSKKIAGNRLNFVINKLEKNSDMRAKYSQVMEQYLSLGHLEKVPEEEVNNSKAVYLPHFAVVRFDKDTTQVRVVFDASCKGEDGISLNDLLMVGPRLQPELRHLLMKWRLYRICLSADIIKMYRQIKVTQQDIDFQRILWKENAESTVTDYRLLRITFGTASAPYLAVKALQQVAIDEGAKYPMTARRVIQDFYMDDLLTGCDTVEQGITIYNEMNELLQKGGFKLQKWSSNSKQLLDRIQENRDRIGMNEELKLKVDDITKLLGLTWNRMMDTFQYTVLLPQGQEPVTKRIILSDVARLFDPLGWVAPTVILAKMMIQKLWLLGVAWDEAVPSNILNEWLTYRRELTQLSTLQIPRWLNTSANNVLVELHGFSDASKLAYAAAVYIRVVGQNGDVHVSLVTAKTKVAPIKQISIPRLELCGAVLVTKLLIEVAETLNISKRCIQVWTDSTVVLAWLNSHPSRWQTFIANRVSEILMTLEAHQWSHVQSKSNPADCASRGLKPSELMGNKLWFEGPEFLHERDIKYNKVKDLDTDLEEIKVNLVASNEDIIWDKYSNLTKLIRVVAYVRRVLSWRKNMSRRKGFLRAEELREAIDVCVRKCQRENFAEEIKILMINKLGKLKGQMKSLNPFIDGNDNLRVGGRLEKASLSEGQKHPLLLPKKSNLTDLVIADAHSKTLHGGPQLMLAYLRSRYCILGAKNLVKRHVRTCVKCVRFSAKTTAPLMGQLPSPRVTPSRPFSNTGVDFTGPINVRISKGRGQHASKGYICLFVCMATKAIHIEVVSDLTTQGFLAAFKRFVSRRGYCSNLWSDNGTNFVGASRELDKLFYAEKSGLHKDLAETLATNGTTWHFIPPHSPNFGGLWEAGVKSVKFHLRRIIGDTTLTYEELATVLTQIEACLNSRPLSRIESDSDGFEVLTPGHFLVGEPLLTVPEQNYESQNITSLRRWQLTQRMMQNFWRRWSQEYLTTFLHRYKWASQSPEPNIGDLVLVKEEDLPPSRWLLGRIITKHPGSDGITRVVSLRTKASVIKRPTSKICILPISNV</sequence>
<evidence type="ECO:0000313" key="1">
    <source>
        <dbReference type="EMBL" id="KAJ0178591.1"/>
    </source>
</evidence>
<dbReference type="EMBL" id="CM034395">
    <property type="protein sequence ID" value="KAJ0178591.1"/>
    <property type="molecule type" value="Genomic_DNA"/>
</dbReference>
<proteinExistence type="predicted"/>
<protein>
    <submittedName>
        <fullName evidence="1">Uncharacterized protein</fullName>
    </submittedName>
</protein>
<organism evidence="1 2">
    <name type="scientific">Dendrolimus kikuchii</name>
    <dbReference type="NCBI Taxonomy" id="765133"/>
    <lineage>
        <taxon>Eukaryota</taxon>
        <taxon>Metazoa</taxon>
        <taxon>Ecdysozoa</taxon>
        <taxon>Arthropoda</taxon>
        <taxon>Hexapoda</taxon>
        <taxon>Insecta</taxon>
        <taxon>Pterygota</taxon>
        <taxon>Neoptera</taxon>
        <taxon>Endopterygota</taxon>
        <taxon>Lepidoptera</taxon>
        <taxon>Glossata</taxon>
        <taxon>Ditrysia</taxon>
        <taxon>Bombycoidea</taxon>
        <taxon>Lasiocampidae</taxon>
        <taxon>Dendrolimus</taxon>
    </lineage>
</organism>
<comment type="caution">
    <text evidence="1">The sequence shown here is derived from an EMBL/GenBank/DDBJ whole genome shotgun (WGS) entry which is preliminary data.</text>
</comment>
<reference evidence="1 2" key="1">
    <citation type="journal article" date="2021" name="Front. Genet.">
        <title>Chromosome-Level Genome Assembly Reveals Significant Gene Expansion in the Toll and IMD Signaling Pathways of Dendrolimus kikuchii.</title>
        <authorList>
            <person name="Zhou J."/>
            <person name="Wu P."/>
            <person name="Xiong Z."/>
            <person name="Liu N."/>
            <person name="Zhao N."/>
            <person name="Ji M."/>
            <person name="Qiu Y."/>
            <person name="Yang B."/>
        </authorList>
    </citation>
    <scope>NUCLEOTIDE SEQUENCE [LARGE SCALE GENOMIC DNA]</scope>
    <source>
        <strain evidence="1">Ann1</strain>
    </source>
</reference>
<name>A0ACC1D3P4_9NEOP</name>